<dbReference type="EMBL" id="QZJZ01000067">
    <property type="protein sequence ID" value="RJP58415.1"/>
    <property type="molecule type" value="Genomic_DNA"/>
</dbReference>
<dbReference type="PROSITE" id="PS50005">
    <property type="entry name" value="TPR"/>
    <property type="match status" value="1"/>
</dbReference>
<reference evidence="4 5" key="1">
    <citation type="journal article" date="2017" name="ISME J.">
        <title>Energy and carbon metabolisms in a deep terrestrial subsurface fluid microbial community.</title>
        <authorList>
            <person name="Momper L."/>
            <person name="Jungbluth S.P."/>
            <person name="Lee M.D."/>
            <person name="Amend J.P."/>
        </authorList>
    </citation>
    <scope>NUCLEOTIDE SEQUENCE [LARGE SCALE GENOMIC DNA]</scope>
    <source>
        <strain evidence="4">SURF_26</strain>
    </source>
</reference>
<dbReference type="Proteomes" id="UP000266426">
    <property type="component" value="Unassembled WGS sequence"/>
</dbReference>
<evidence type="ECO:0000313" key="4">
    <source>
        <dbReference type="EMBL" id="RJP58415.1"/>
    </source>
</evidence>
<dbReference type="InterPro" id="IPR011990">
    <property type="entry name" value="TPR-like_helical_dom_sf"/>
</dbReference>
<feature type="signal peptide" evidence="3">
    <location>
        <begin position="1"/>
        <end position="20"/>
    </location>
</feature>
<dbReference type="Pfam" id="PF13181">
    <property type="entry name" value="TPR_8"/>
    <property type="match status" value="1"/>
</dbReference>
<feature type="repeat" description="TPR" evidence="1">
    <location>
        <begin position="211"/>
        <end position="244"/>
    </location>
</feature>
<dbReference type="SUPFAM" id="SSF48452">
    <property type="entry name" value="TPR-like"/>
    <property type="match status" value="1"/>
</dbReference>
<sequence>MKRLSIILAMLMLIPFFSGCAGKKGVAVQKGFIVPADDPILIGQAYLQALYDKQSNKTVLYGLLSETTQAVIPESAFMSQTAQVSESVDMTAIYMDVTTFDAFLFSDTDVVGYYLIVYEKDQAGAYFLAELYMTMESGLWKIDLTRQEQQPLQLIPVINRGDITRLNRRSLESLQDFVRSKKAVYQQEAAPSTPSQAVSVPVDAETLEKNIKKEMIVGKVYFDVGNYERARETFENVIAIDPENKEARDYLEKSMSAIARKQQEQELQQQRLQEERLKAEQARIQEEKRLLEEQRKLLEQQKQVAVPPVPEKAVPAEKSVADELFEQTFSQACELYTAGEYRNAMLQFNKALHLRPSDPEVQSYIQKCERAIQVLSE</sequence>
<evidence type="ECO:0000256" key="3">
    <source>
        <dbReference type="SAM" id="SignalP"/>
    </source>
</evidence>
<comment type="caution">
    <text evidence="4">The sequence shown here is derived from an EMBL/GenBank/DDBJ whole genome shotgun (WGS) entry which is preliminary data.</text>
</comment>
<evidence type="ECO:0000313" key="5">
    <source>
        <dbReference type="Proteomes" id="UP000266426"/>
    </source>
</evidence>
<accession>A0A3A4QWX6</accession>
<gene>
    <name evidence="4" type="ORF">C4541_08135</name>
</gene>
<evidence type="ECO:0000256" key="1">
    <source>
        <dbReference type="PROSITE-ProRule" id="PRU00339"/>
    </source>
</evidence>
<keyword evidence="1" id="KW-0802">TPR repeat</keyword>
<evidence type="ECO:0008006" key="6">
    <source>
        <dbReference type="Google" id="ProtNLM"/>
    </source>
</evidence>
<dbReference type="PROSITE" id="PS51257">
    <property type="entry name" value="PROKAR_LIPOPROTEIN"/>
    <property type="match status" value="1"/>
</dbReference>
<dbReference type="Gene3D" id="1.25.40.10">
    <property type="entry name" value="Tetratricopeptide repeat domain"/>
    <property type="match status" value="1"/>
</dbReference>
<organism evidence="4 5">
    <name type="scientific">Candidatus Auribacter fodinae</name>
    <dbReference type="NCBI Taxonomy" id="2093366"/>
    <lineage>
        <taxon>Bacteria</taxon>
        <taxon>Pseudomonadati</taxon>
        <taxon>Candidatus Auribacterota</taxon>
        <taxon>Candidatus Auribacteria</taxon>
        <taxon>Candidatus Auribacterales</taxon>
        <taxon>Candidatus Auribacteraceae</taxon>
        <taxon>Candidatus Auribacter</taxon>
    </lineage>
</organism>
<protein>
    <recommendedName>
        <fullName evidence="6">Tetratricopeptide repeat protein</fullName>
    </recommendedName>
</protein>
<keyword evidence="3" id="KW-0732">Signal</keyword>
<feature type="chain" id="PRO_5017220586" description="Tetratricopeptide repeat protein" evidence="3">
    <location>
        <begin position="21"/>
        <end position="377"/>
    </location>
</feature>
<dbReference type="AlphaFoldDB" id="A0A3A4QWX6"/>
<dbReference type="SMART" id="SM00028">
    <property type="entry name" value="TPR"/>
    <property type="match status" value="2"/>
</dbReference>
<evidence type="ECO:0000256" key="2">
    <source>
        <dbReference type="SAM" id="Coils"/>
    </source>
</evidence>
<dbReference type="InterPro" id="IPR019734">
    <property type="entry name" value="TPR_rpt"/>
</dbReference>
<keyword evidence="2" id="KW-0175">Coiled coil</keyword>
<name>A0A3A4QWX6_9BACT</name>
<feature type="coiled-coil region" evidence="2">
    <location>
        <begin position="255"/>
        <end position="304"/>
    </location>
</feature>
<proteinExistence type="predicted"/>